<sequence>MPKFFALLLTLAALLGPLTSPQAAPPPTPAGVTEPEVHGVSGHDLDRLVAEVLANNPQLETDQARWQAYSERVRQAGTLEDPMLMLQVQNLLVRDPLAFDRDSMSAKVIGISQTVPFFGKRELQREAARHDAEAARLEVEERALELSGLVRETWYQLLFVDRALEIVDHNIGVLDDLSDQSTSLYEVGRGLLQDVLKAQVERAKMEEMEIFLQQRRRSLEVALNTLRARPVDTPINPTAPLQLTPLTMTSAELEQLAANRPLFRQLAAREQQAAARRRLAERDFYPDVTFSLEYMQREPAMDDPGYDMYSAGISFNLPIRREQRHARAAEAEAEIRLARAEQERARNQIRRGIGEVLSQLDSSRRLAELYRSDIIPRAEHAAGAALAAYHSGTTDFMNVLDSQMALFNFQREELEAIARHQTQLAVLETVTGETLP</sequence>
<dbReference type="AlphaFoldDB" id="D6Z0C7"/>
<dbReference type="SUPFAM" id="SSF56954">
    <property type="entry name" value="Outer membrane efflux proteins (OEP)"/>
    <property type="match status" value="1"/>
</dbReference>
<dbReference type="RefSeq" id="WP_013164670.1">
    <property type="nucleotide sequence ID" value="NC_014216.1"/>
</dbReference>
<dbReference type="Proteomes" id="UP000001508">
    <property type="component" value="Chromosome"/>
</dbReference>
<evidence type="ECO:0000256" key="1">
    <source>
        <dbReference type="ARBA" id="ARBA00007613"/>
    </source>
</evidence>
<dbReference type="Gene3D" id="1.20.1600.10">
    <property type="entry name" value="Outer membrane efflux proteins (OEP)"/>
    <property type="match status" value="1"/>
</dbReference>
<evidence type="ECO:0000313" key="5">
    <source>
        <dbReference type="EMBL" id="ADH87160.1"/>
    </source>
</evidence>
<dbReference type="Pfam" id="PF02321">
    <property type="entry name" value="OEP"/>
    <property type="match status" value="2"/>
</dbReference>
<keyword evidence="6" id="KW-1185">Reference proteome</keyword>
<feature type="coiled-coil region" evidence="2">
    <location>
        <begin position="321"/>
        <end position="350"/>
    </location>
</feature>
<gene>
    <name evidence="5" type="ordered locus">DaAHT2_2496</name>
</gene>
<dbReference type="KEGG" id="dak:DaAHT2_2496"/>
<evidence type="ECO:0000256" key="3">
    <source>
        <dbReference type="SAM" id="MobiDB-lite"/>
    </source>
</evidence>
<dbReference type="PANTHER" id="PTHR30203:SF24">
    <property type="entry name" value="BLR4935 PROTEIN"/>
    <property type="match status" value="1"/>
</dbReference>
<keyword evidence="2" id="KW-0175">Coiled coil</keyword>
<dbReference type="HOGENOM" id="CLU_012817_15_0_7"/>
<evidence type="ECO:0000256" key="2">
    <source>
        <dbReference type="SAM" id="Coils"/>
    </source>
</evidence>
<reference evidence="6" key="1">
    <citation type="submission" date="2010-02" db="EMBL/GenBank/DDBJ databases">
        <title>Complete sequence of Desulfurivibrio alkaliphilus AHT2.</title>
        <authorList>
            <consortium name="US DOE Joint Genome Institute"/>
            <person name="Pitluck S."/>
            <person name="Chertkov O."/>
            <person name="Detter J.C."/>
            <person name="Han C."/>
            <person name="Tapia R."/>
            <person name="Larimer F."/>
            <person name="Land M."/>
            <person name="Hauser L."/>
            <person name="Kyrpides N."/>
            <person name="Mikhailova N."/>
            <person name="Sorokin D.Y."/>
            <person name="Muyzer G."/>
            <person name="Woyke T."/>
        </authorList>
    </citation>
    <scope>NUCLEOTIDE SEQUENCE [LARGE SCALE GENOMIC DNA]</scope>
    <source>
        <strain evidence="6">DSM 19089 / UNIQEM U267 / AHT2</strain>
    </source>
</reference>
<dbReference type="InterPro" id="IPR003423">
    <property type="entry name" value="OMP_efflux"/>
</dbReference>
<accession>D6Z0C7</accession>
<proteinExistence type="inferred from homology"/>
<name>D6Z0C7_DESAT</name>
<dbReference type="OrthoDB" id="9769048at2"/>
<organism evidence="5 6">
    <name type="scientific">Desulfurivibrio alkaliphilus (strain DSM 19089 / UNIQEM U267 / AHT2)</name>
    <dbReference type="NCBI Taxonomy" id="589865"/>
    <lineage>
        <taxon>Bacteria</taxon>
        <taxon>Pseudomonadati</taxon>
        <taxon>Thermodesulfobacteriota</taxon>
        <taxon>Desulfobulbia</taxon>
        <taxon>Desulfobulbales</taxon>
        <taxon>Desulfobulbaceae</taxon>
        <taxon>Desulfurivibrio</taxon>
    </lineage>
</organism>
<dbReference type="GO" id="GO:0015562">
    <property type="term" value="F:efflux transmembrane transporter activity"/>
    <property type="evidence" value="ECO:0007669"/>
    <property type="project" value="InterPro"/>
</dbReference>
<protein>
    <submittedName>
        <fullName evidence="5">Outer membrane efflux protein</fullName>
    </submittedName>
</protein>
<feature type="region of interest" description="Disordered" evidence="3">
    <location>
        <begin position="20"/>
        <end position="40"/>
    </location>
</feature>
<dbReference type="STRING" id="589865.DaAHT2_2496"/>
<dbReference type="PANTHER" id="PTHR30203">
    <property type="entry name" value="OUTER MEMBRANE CATION EFFLUX PROTEIN"/>
    <property type="match status" value="1"/>
</dbReference>
<feature type="chain" id="PRO_5003091522" evidence="4">
    <location>
        <begin position="24"/>
        <end position="436"/>
    </location>
</feature>
<evidence type="ECO:0000313" key="6">
    <source>
        <dbReference type="Proteomes" id="UP000001508"/>
    </source>
</evidence>
<dbReference type="eggNOG" id="COG1538">
    <property type="taxonomic scope" value="Bacteria"/>
</dbReference>
<evidence type="ECO:0000256" key="4">
    <source>
        <dbReference type="SAM" id="SignalP"/>
    </source>
</evidence>
<comment type="similarity">
    <text evidence="1">Belongs to the outer membrane factor (OMF) (TC 1.B.17) family.</text>
</comment>
<dbReference type="InParanoid" id="D6Z0C7"/>
<dbReference type="EMBL" id="CP001940">
    <property type="protein sequence ID" value="ADH87160.1"/>
    <property type="molecule type" value="Genomic_DNA"/>
</dbReference>
<dbReference type="InterPro" id="IPR010131">
    <property type="entry name" value="MdtP/NodT-like"/>
</dbReference>
<feature type="signal peptide" evidence="4">
    <location>
        <begin position="1"/>
        <end position="23"/>
    </location>
</feature>
<keyword evidence="4" id="KW-0732">Signal</keyword>